<keyword evidence="2" id="KW-0812">Transmembrane</keyword>
<dbReference type="AlphaFoldDB" id="A0AA37TC77"/>
<comment type="caution">
    <text evidence="4">The sequence shown here is derived from an EMBL/GenBank/DDBJ whole genome shotgun (WGS) entry which is preliminary data.</text>
</comment>
<keyword evidence="1" id="KW-0175">Coiled coil</keyword>
<evidence type="ECO:0000313" key="5">
    <source>
        <dbReference type="Proteomes" id="UP001156870"/>
    </source>
</evidence>
<proteinExistence type="predicted"/>
<accession>A0AA37TC77</accession>
<name>A0AA37TC77_9GAMM</name>
<dbReference type="Proteomes" id="UP001156870">
    <property type="component" value="Unassembled WGS sequence"/>
</dbReference>
<feature type="transmembrane region" description="Helical" evidence="2">
    <location>
        <begin position="48"/>
        <end position="72"/>
    </location>
</feature>
<keyword evidence="2" id="KW-0472">Membrane</keyword>
<feature type="coiled-coil region" evidence="1">
    <location>
        <begin position="102"/>
        <end position="129"/>
    </location>
</feature>
<dbReference type="Pfam" id="PF04024">
    <property type="entry name" value="PspC"/>
    <property type="match status" value="1"/>
</dbReference>
<evidence type="ECO:0000259" key="3">
    <source>
        <dbReference type="Pfam" id="PF04024"/>
    </source>
</evidence>
<dbReference type="EMBL" id="BSPD01000085">
    <property type="protein sequence ID" value="GLS27626.1"/>
    <property type="molecule type" value="Genomic_DNA"/>
</dbReference>
<feature type="domain" description="Phage shock protein PspC N-terminal" evidence="3">
    <location>
        <begin position="18"/>
        <end position="72"/>
    </location>
</feature>
<sequence length="144" mass="16995">MHHYKTFAEKKRNGWDMNLYRNTENSKIAGVCAGIAENLDIAHWVVRIATIAGVLFIGPLIFFAYIGAWFAIAPRYKGDKECSMEYDEEYRSYRPRRMFRYSESTGNRLKTLQERMQNAQDRLADIETYVTSRQYQLNKEFSKL</sequence>
<evidence type="ECO:0000256" key="1">
    <source>
        <dbReference type="SAM" id="Coils"/>
    </source>
</evidence>
<reference evidence="4 5" key="1">
    <citation type="journal article" date="2014" name="Int. J. Syst. Evol. Microbiol.">
        <title>Complete genome sequence of Corynebacterium casei LMG S-19264T (=DSM 44701T), isolated from a smear-ripened cheese.</title>
        <authorList>
            <consortium name="US DOE Joint Genome Institute (JGI-PGF)"/>
            <person name="Walter F."/>
            <person name="Albersmeier A."/>
            <person name="Kalinowski J."/>
            <person name="Ruckert C."/>
        </authorList>
    </citation>
    <scope>NUCLEOTIDE SEQUENCE [LARGE SCALE GENOMIC DNA]</scope>
    <source>
        <strain evidence="4 5">NBRC 110095</strain>
    </source>
</reference>
<protein>
    <submittedName>
        <fullName evidence="4">Phage shock protein C</fullName>
    </submittedName>
</protein>
<keyword evidence="2" id="KW-1133">Transmembrane helix</keyword>
<gene>
    <name evidence="4" type="ORF">GCM10007877_33450</name>
</gene>
<keyword evidence="5" id="KW-1185">Reference proteome</keyword>
<dbReference type="InterPro" id="IPR007168">
    <property type="entry name" value="Phageshock_PspC_N"/>
</dbReference>
<organism evidence="4 5">
    <name type="scientific">Marinibactrum halimedae</name>
    <dbReference type="NCBI Taxonomy" id="1444977"/>
    <lineage>
        <taxon>Bacteria</taxon>
        <taxon>Pseudomonadati</taxon>
        <taxon>Pseudomonadota</taxon>
        <taxon>Gammaproteobacteria</taxon>
        <taxon>Cellvibrionales</taxon>
        <taxon>Cellvibrionaceae</taxon>
        <taxon>Marinibactrum</taxon>
    </lineage>
</organism>
<evidence type="ECO:0000256" key="2">
    <source>
        <dbReference type="SAM" id="Phobius"/>
    </source>
</evidence>
<evidence type="ECO:0000313" key="4">
    <source>
        <dbReference type="EMBL" id="GLS27626.1"/>
    </source>
</evidence>